<dbReference type="OrthoDB" id="2614246at2"/>
<organism evidence="2 3">
    <name type="scientific">Pelotomaculum propionicicum</name>
    <dbReference type="NCBI Taxonomy" id="258475"/>
    <lineage>
        <taxon>Bacteria</taxon>
        <taxon>Bacillati</taxon>
        <taxon>Bacillota</taxon>
        <taxon>Clostridia</taxon>
        <taxon>Eubacteriales</taxon>
        <taxon>Desulfotomaculaceae</taxon>
        <taxon>Pelotomaculum</taxon>
    </lineage>
</organism>
<reference evidence="2 3" key="1">
    <citation type="journal article" date="2018" name="Environ. Microbiol.">
        <title>Novel energy conservation strategies and behaviour of Pelotomaculum schinkii driving syntrophic propionate catabolism.</title>
        <authorList>
            <person name="Hidalgo-Ahumada C.A.P."/>
            <person name="Nobu M.K."/>
            <person name="Narihiro T."/>
            <person name="Tamaki H."/>
            <person name="Liu W.T."/>
            <person name="Kamagata Y."/>
            <person name="Stams A.J.M."/>
            <person name="Imachi H."/>
            <person name="Sousa D.Z."/>
        </authorList>
    </citation>
    <scope>NUCLEOTIDE SEQUENCE [LARGE SCALE GENOMIC DNA]</scope>
    <source>
        <strain evidence="2 3">MGP</strain>
    </source>
</reference>
<dbReference type="Gene3D" id="1.10.10.60">
    <property type="entry name" value="Homeodomain-like"/>
    <property type="match status" value="1"/>
</dbReference>
<dbReference type="InterPro" id="IPR052411">
    <property type="entry name" value="c-mor_Regulatory_Protein"/>
</dbReference>
<accession>A0A4Y7RKQ2</accession>
<keyword evidence="3" id="KW-1185">Reference proteome</keyword>
<name>A0A4Y7RKQ2_9FIRM</name>
<dbReference type="PANTHER" id="PTHR37812">
    <property type="entry name" value="MU-LIKE PROPHAGE FLUMU PROTEIN C"/>
    <property type="match status" value="1"/>
</dbReference>
<evidence type="ECO:0000313" key="3">
    <source>
        <dbReference type="Proteomes" id="UP000297597"/>
    </source>
</evidence>
<gene>
    <name evidence="2" type="ORF">Pmgp_03251</name>
</gene>
<sequence length="101" mass="11735">MNDLLNKEVTLEDLPESYKRIASIIGPENAIQLAMELGGSYLYIPKYDSVIKNVRDRMIRKEFTGFNVRDLAKKYCLSESWIRDILQDTIGSERGEQLKMF</sequence>
<dbReference type="EMBL" id="QFFZ01000052">
    <property type="protein sequence ID" value="TEB09319.1"/>
    <property type="molecule type" value="Genomic_DNA"/>
</dbReference>
<dbReference type="InterPro" id="IPR009057">
    <property type="entry name" value="Homeodomain-like_sf"/>
</dbReference>
<dbReference type="SUPFAM" id="SSF46689">
    <property type="entry name" value="Homeodomain-like"/>
    <property type="match status" value="1"/>
</dbReference>
<dbReference type="Proteomes" id="UP000297597">
    <property type="component" value="Unassembled WGS sequence"/>
</dbReference>
<dbReference type="AlphaFoldDB" id="A0A4Y7RKQ2"/>
<evidence type="ECO:0000313" key="2">
    <source>
        <dbReference type="EMBL" id="TEB09319.1"/>
    </source>
</evidence>
<dbReference type="Pfam" id="PF08765">
    <property type="entry name" value="Mor"/>
    <property type="match status" value="1"/>
</dbReference>
<dbReference type="RefSeq" id="WP_134215236.1">
    <property type="nucleotide sequence ID" value="NZ_QFFZ01000052.1"/>
</dbReference>
<comment type="caution">
    <text evidence="2">The sequence shown here is derived from an EMBL/GenBank/DDBJ whole genome shotgun (WGS) entry which is preliminary data.</text>
</comment>
<feature type="domain" description="Mor transcription activator" evidence="1">
    <location>
        <begin position="19"/>
        <end position="88"/>
    </location>
</feature>
<dbReference type="PANTHER" id="PTHR37812:SF1">
    <property type="entry name" value="MU-LIKE PROPHAGE FLUMU PROTEIN C"/>
    <property type="match status" value="1"/>
</dbReference>
<proteinExistence type="predicted"/>
<evidence type="ECO:0000259" key="1">
    <source>
        <dbReference type="Pfam" id="PF08765"/>
    </source>
</evidence>
<protein>
    <recommendedName>
        <fullName evidence="1">Mor transcription activator domain-containing protein</fullName>
    </recommendedName>
</protein>
<dbReference type="InterPro" id="IPR014875">
    <property type="entry name" value="Mor_transcription_activator"/>
</dbReference>